<dbReference type="InterPro" id="IPR051168">
    <property type="entry name" value="AASS"/>
</dbReference>
<proteinExistence type="predicted"/>
<accession>A0A382U279</accession>
<sequence length="132" mass="15163">HYWDPKSPRLFEKKDIEKNNNLKVIGDITCDVNGSIPTTSRSSTIIDPYYYVDRITMQEINQHDQALAVMAVDNLPSELPKDSSKEFGDGILKEVLPYILEKDDGRIKRATIAENGYFLPSYKYLTNYINTK</sequence>
<dbReference type="PANTHER" id="PTHR11133">
    <property type="entry name" value="SACCHAROPINE DEHYDROGENASE"/>
    <property type="match status" value="1"/>
</dbReference>
<keyword evidence="1" id="KW-0560">Oxidoreductase</keyword>
<evidence type="ECO:0000256" key="1">
    <source>
        <dbReference type="ARBA" id="ARBA00023002"/>
    </source>
</evidence>
<name>A0A382U279_9ZZZZ</name>
<gene>
    <name evidence="2" type="ORF">METZ01_LOCUS380705</name>
</gene>
<feature type="non-terminal residue" evidence="2">
    <location>
        <position position="1"/>
    </location>
</feature>
<evidence type="ECO:0008006" key="3">
    <source>
        <dbReference type="Google" id="ProtNLM"/>
    </source>
</evidence>
<dbReference type="AlphaFoldDB" id="A0A382U279"/>
<dbReference type="GO" id="GO:0016491">
    <property type="term" value="F:oxidoreductase activity"/>
    <property type="evidence" value="ECO:0007669"/>
    <property type="project" value="UniProtKB-KW"/>
</dbReference>
<protein>
    <recommendedName>
        <fullName evidence="3">Alanine dehydrogenase/pyridine nucleotide transhydrogenase NAD(H)-binding domain-containing protein</fullName>
    </recommendedName>
</protein>
<organism evidence="2">
    <name type="scientific">marine metagenome</name>
    <dbReference type="NCBI Taxonomy" id="408172"/>
    <lineage>
        <taxon>unclassified sequences</taxon>
        <taxon>metagenomes</taxon>
        <taxon>ecological metagenomes</taxon>
    </lineage>
</organism>
<evidence type="ECO:0000313" key="2">
    <source>
        <dbReference type="EMBL" id="SVD27851.1"/>
    </source>
</evidence>
<dbReference type="Gene3D" id="3.40.50.720">
    <property type="entry name" value="NAD(P)-binding Rossmann-like Domain"/>
    <property type="match status" value="1"/>
</dbReference>
<dbReference type="EMBL" id="UINC01140606">
    <property type="protein sequence ID" value="SVD27851.1"/>
    <property type="molecule type" value="Genomic_DNA"/>
</dbReference>
<dbReference type="PANTHER" id="PTHR11133:SF22">
    <property type="entry name" value="ALPHA-AMINOADIPIC SEMIALDEHYDE SYNTHASE, MITOCHONDRIAL"/>
    <property type="match status" value="1"/>
</dbReference>
<reference evidence="2" key="1">
    <citation type="submission" date="2018-05" db="EMBL/GenBank/DDBJ databases">
        <authorList>
            <person name="Lanie J.A."/>
            <person name="Ng W.-L."/>
            <person name="Kazmierczak K.M."/>
            <person name="Andrzejewski T.M."/>
            <person name="Davidsen T.M."/>
            <person name="Wayne K.J."/>
            <person name="Tettelin H."/>
            <person name="Glass J.I."/>
            <person name="Rusch D."/>
            <person name="Podicherti R."/>
            <person name="Tsui H.-C.T."/>
            <person name="Winkler M.E."/>
        </authorList>
    </citation>
    <scope>NUCLEOTIDE SEQUENCE</scope>
</reference>